<evidence type="ECO:0000256" key="16">
    <source>
        <dbReference type="SAM" id="MobiDB-lite"/>
    </source>
</evidence>
<dbReference type="InterPro" id="IPR054708">
    <property type="entry name" value="MTPAP-like_central"/>
</dbReference>
<dbReference type="EMBL" id="JAZDUA010000233">
    <property type="protein sequence ID" value="KAK7863337.1"/>
    <property type="molecule type" value="Genomic_DNA"/>
</dbReference>
<dbReference type="GO" id="GO:0050265">
    <property type="term" value="F:RNA uridylyltransferase activity"/>
    <property type="evidence" value="ECO:0007669"/>
    <property type="project" value="UniProtKB-EC"/>
</dbReference>
<feature type="domain" description="RRM" evidence="17">
    <location>
        <begin position="46"/>
        <end position="118"/>
    </location>
</feature>
<keyword evidence="5" id="KW-0808">Transferase</keyword>
<keyword evidence="7" id="KW-0479">Metal-binding</keyword>
<dbReference type="Pfam" id="PF03828">
    <property type="entry name" value="PAP_assoc"/>
    <property type="match status" value="1"/>
</dbReference>
<evidence type="ECO:0000256" key="11">
    <source>
        <dbReference type="ARBA" id="ARBA00033036"/>
    </source>
</evidence>
<evidence type="ECO:0000256" key="2">
    <source>
        <dbReference type="ARBA" id="ARBA00001946"/>
    </source>
</evidence>
<dbReference type="SUPFAM" id="SSF54928">
    <property type="entry name" value="RNA-binding domain, RBD"/>
    <property type="match status" value="1"/>
</dbReference>
<dbReference type="GO" id="GO:1990817">
    <property type="term" value="F:poly(A) RNA polymerase activity"/>
    <property type="evidence" value="ECO:0007669"/>
    <property type="project" value="UniProtKB-ARBA"/>
</dbReference>
<dbReference type="Gene3D" id="3.30.70.330">
    <property type="match status" value="1"/>
</dbReference>
<evidence type="ECO:0000256" key="10">
    <source>
        <dbReference type="ARBA" id="ARBA00030790"/>
    </source>
</evidence>
<dbReference type="SUPFAM" id="SSF57667">
    <property type="entry name" value="beta-beta-alpha zinc fingers"/>
    <property type="match status" value="1"/>
</dbReference>
<evidence type="ECO:0000256" key="4">
    <source>
        <dbReference type="ARBA" id="ARBA00021679"/>
    </source>
</evidence>
<dbReference type="SMART" id="SM00360">
    <property type="entry name" value="RRM"/>
    <property type="match status" value="1"/>
</dbReference>
<evidence type="ECO:0000256" key="13">
    <source>
        <dbReference type="ARBA" id="ARBA00046411"/>
    </source>
</evidence>
<comment type="catalytic activity">
    <reaction evidence="14">
        <text>RNA(n) + UTP = RNA(n)-3'-uridine ribonucleotide + diphosphate</text>
        <dbReference type="Rhea" id="RHEA:14785"/>
        <dbReference type="Rhea" id="RHEA-COMP:14527"/>
        <dbReference type="Rhea" id="RHEA-COMP:17348"/>
        <dbReference type="ChEBI" id="CHEBI:33019"/>
        <dbReference type="ChEBI" id="CHEBI:46398"/>
        <dbReference type="ChEBI" id="CHEBI:140395"/>
        <dbReference type="ChEBI" id="CHEBI:173116"/>
        <dbReference type="EC" id="2.7.7.52"/>
    </reaction>
</comment>
<comment type="subunit">
    <text evidence="13">Associates with the cleavage and polyadenylation specificity factor (CPSF) complex. Interacts with CPSF1 and CPSF3; the interaction is direct. Interacts with PIP5K1A.</text>
</comment>
<evidence type="ECO:0000256" key="1">
    <source>
        <dbReference type="ARBA" id="ARBA00001936"/>
    </source>
</evidence>
<dbReference type="PANTHER" id="PTHR12271:SF127">
    <property type="entry name" value="SPECKLE TARGETED PIP5K1A-REGULATED POLY(A) POLYMERASE"/>
    <property type="match status" value="1"/>
</dbReference>
<evidence type="ECO:0000313" key="19">
    <source>
        <dbReference type="Proteomes" id="UP001378592"/>
    </source>
</evidence>
<evidence type="ECO:0000256" key="6">
    <source>
        <dbReference type="ARBA" id="ARBA00022695"/>
    </source>
</evidence>
<comment type="caution">
    <text evidence="18">The sequence shown here is derived from an EMBL/GenBank/DDBJ whole genome shotgun (WGS) entry which is preliminary data.</text>
</comment>
<evidence type="ECO:0000256" key="7">
    <source>
        <dbReference type="ARBA" id="ARBA00022723"/>
    </source>
</evidence>
<keyword evidence="8" id="KW-0460">Magnesium</keyword>
<name>A0AAN9Z5A2_9ORTH</name>
<gene>
    <name evidence="18" type="ORF">R5R35_009692</name>
</gene>
<keyword evidence="6" id="KW-0548">Nucleotidyltransferase</keyword>
<evidence type="ECO:0000256" key="8">
    <source>
        <dbReference type="ARBA" id="ARBA00022842"/>
    </source>
</evidence>
<dbReference type="Proteomes" id="UP001378592">
    <property type="component" value="Unassembled WGS sequence"/>
</dbReference>
<evidence type="ECO:0000256" key="5">
    <source>
        <dbReference type="ARBA" id="ARBA00022679"/>
    </source>
</evidence>
<comment type="cofactor">
    <cofactor evidence="2">
        <name>Mg(2+)</name>
        <dbReference type="ChEBI" id="CHEBI:18420"/>
    </cofactor>
</comment>
<evidence type="ECO:0000256" key="3">
    <source>
        <dbReference type="ARBA" id="ARBA00012472"/>
    </source>
</evidence>
<keyword evidence="19" id="KW-1185">Reference proteome</keyword>
<dbReference type="AlphaFoldDB" id="A0AAN9Z5A2"/>
<dbReference type="CDD" id="cd00590">
    <property type="entry name" value="RRM_SF"/>
    <property type="match status" value="1"/>
</dbReference>
<dbReference type="GO" id="GO:0031123">
    <property type="term" value="P:RNA 3'-end processing"/>
    <property type="evidence" value="ECO:0007669"/>
    <property type="project" value="TreeGrafter"/>
</dbReference>
<dbReference type="Gene3D" id="3.30.460.10">
    <property type="entry name" value="Beta Polymerase, domain 2"/>
    <property type="match status" value="1"/>
</dbReference>
<reference evidence="18 19" key="1">
    <citation type="submission" date="2024-03" db="EMBL/GenBank/DDBJ databases">
        <title>The genome assembly and annotation of the cricket Gryllus longicercus Weissman &amp; Gray.</title>
        <authorList>
            <person name="Szrajer S."/>
            <person name="Gray D."/>
            <person name="Ylla G."/>
        </authorList>
    </citation>
    <scope>NUCLEOTIDE SEQUENCE [LARGE SCALE GENOMIC DNA]</scope>
    <source>
        <strain evidence="18">DAG 2021-001</strain>
        <tissue evidence="18">Whole body minus gut</tissue>
    </source>
</reference>
<dbReference type="EC" id="2.7.7.52" evidence="3"/>
<dbReference type="Gene3D" id="1.10.1410.10">
    <property type="match status" value="1"/>
</dbReference>
<dbReference type="SUPFAM" id="SSF81631">
    <property type="entry name" value="PAP/OAS1 substrate-binding domain"/>
    <property type="match status" value="1"/>
</dbReference>
<dbReference type="InterPro" id="IPR012677">
    <property type="entry name" value="Nucleotide-bd_a/b_plait_sf"/>
</dbReference>
<dbReference type="PANTHER" id="PTHR12271">
    <property type="entry name" value="POLY A POLYMERASE CID PAP -RELATED"/>
    <property type="match status" value="1"/>
</dbReference>
<organism evidence="18 19">
    <name type="scientific">Gryllus longicercus</name>
    <dbReference type="NCBI Taxonomy" id="2509291"/>
    <lineage>
        <taxon>Eukaryota</taxon>
        <taxon>Metazoa</taxon>
        <taxon>Ecdysozoa</taxon>
        <taxon>Arthropoda</taxon>
        <taxon>Hexapoda</taxon>
        <taxon>Insecta</taxon>
        <taxon>Pterygota</taxon>
        <taxon>Neoptera</taxon>
        <taxon>Polyneoptera</taxon>
        <taxon>Orthoptera</taxon>
        <taxon>Ensifera</taxon>
        <taxon>Gryllidea</taxon>
        <taxon>Grylloidea</taxon>
        <taxon>Gryllidae</taxon>
        <taxon>Gryllinae</taxon>
        <taxon>Gryllus</taxon>
    </lineage>
</organism>
<protein>
    <recommendedName>
        <fullName evidence="4">Speckle targeted PIP5K1A-regulated poly(A) polymerase</fullName>
        <ecNumber evidence="3">2.7.7.52</ecNumber>
    </recommendedName>
    <alternativeName>
        <fullName evidence="10">RNA-binding motif protein 21</fullName>
    </alternativeName>
    <alternativeName>
        <fullName evidence="11">U6 snRNA-specific terminal uridylyltransferase 1</fullName>
    </alternativeName>
</protein>
<dbReference type="CDD" id="cd05402">
    <property type="entry name" value="NT_PAP_TUTase"/>
    <property type="match status" value="1"/>
</dbReference>
<comment type="function">
    <text evidence="12">Poly(A) polymerase that creates the 3'-poly(A) tail of specific pre-mRNAs. Localizes to nuclear speckles together with PIP5K1A and mediates polyadenylation of a select set of mRNAs, such as HMOX1. In addition to polyadenylation, it is also required for the 3'-end cleavage of pre-mRNAs: binds to the 3'UTR of targeted pre-mRNAs and promotes the recruitment and assembly of the CPSF complex on the 3'UTR of pre-mRNAs. In addition to adenylyltransferase activity, also has uridylyltransferase activity. However, the ATP ratio is higher than UTP in cells, suggesting that it functions primarily as a poly(A) polymerase. Acts as a specific terminal uridylyltransferase for U6 snRNA in vitro: responsible for a controlled elongation reaction that results in the restoration of the four 3'-terminal UMP-residues found in newly transcribed U6 snRNA. Not involved in replication-dependent histone mRNA degradation.</text>
</comment>
<dbReference type="Pfam" id="PF22600">
    <property type="entry name" value="MTPAP-like_central"/>
    <property type="match status" value="1"/>
</dbReference>
<comment type="cofactor">
    <cofactor evidence="1">
        <name>Mn(2+)</name>
        <dbReference type="ChEBI" id="CHEBI:29035"/>
    </cofactor>
</comment>
<proteinExistence type="predicted"/>
<dbReference type="InterPro" id="IPR002058">
    <property type="entry name" value="PAP_assoc"/>
</dbReference>
<evidence type="ECO:0000256" key="12">
    <source>
        <dbReference type="ARBA" id="ARBA00045789"/>
    </source>
</evidence>
<evidence type="ECO:0000256" key="9">
    <source>
        <dbReference type="ARBA" id="ARBA00022884"/>
    </source>
</evidence>
<evidence type="ECO:0000259" key="17">
    <source>
        <dbReference type="PROSITE" id="PS50102"/>
    </source>
</evidence>
<dbReference type="SUPFAM" id="SSF81301">
    <property type="entry name" value="Nucleotidyltransferase"/>
    <property type="match status" value="1"/>
</dbReference>
<keyword evidence="9 15" id="KW-0694">RNA-binding</keyword>
<sequence>MNKGKFGCPVCNIEFGDLKTWEIHVAGKKHQYNQHRAEVLRKREENGLFIAGFPQKIRSENLQTFLERFGEIIDFYHNVDKRFVLATYREKSVADSLLNNERGVFFNGRRLKINRRRPLMTPAHQPAATTAVTATAAASPASQKEPTLPGIDNKRVSAVLTSGGSLGSLLRELEASPEEKALYEHVLGDLKTLFEIRFPKVNVHPFGSTRTGLNVKGSDIDVYVEILEPESPASNELSALPKPEKLVRIGQKLMLQNSNYFRRVRAITRAKTPIVKFVHRPTQVCCDVSFQNMLGVANSQLIQHYLTLDSRVYPYLMIIKYWARKHEFSGCGKMSNYALVTIAVYYLQQLDPPVLPTVQHLQELCKEEKRVDGWLCSFSADPKAIEASKNKSSLCELLAGFFKFYRDFDIHNMVLCTLSATTIPKVLFLQPENLPETIKAQYLNIPEGKLGLRISTDMVVQDPFELTHNLTASMGSKALKAFLAHCDLAVAIFAEVLKHPEEKRIAFLNDLFNKKPMTQVETKGTYYCISNAEMTLTYLAEETLSIGYLIGNTEDVATSELTPAVIFERWVGLVYKLVIGFFDKILKLSVREDPPEQTAAKVQKVGAPSDVHVPTNNAQLTDTHTLHCKGSYRLWEGRRKVQKGLTIPSNMDCLKIEEMVSEVMHAACLHKGLPAEPIVSFQCDFQPVKEPPSINFTFKDTGCQSKVFMNIMMFLRTRLPSLLNKYMKFLKHQTRTRQTNDLTAEGSTSSEAKISKA</sequence>
<dbReference type="InterPro" id="IPR036236">
    <property type="entry name" value="Znf_C2H2_sf"/>
</dbReference>
<dbReference type="InterPro" id="IPR035979">
    <property type="entry name" value="RBD_domain_sf"/>
</dbReference>
<dbReference type="GO" id="GO:0046872">
    <property type="term" value="F:metal ion binding"/>
    <property type="evidence" value="ECO:0007669"/>
    <property type="project" value="UniProtKB-KW"/>
</dbReference>
<dbReference type="InterPro" id="IPR000504">
    <property type="entry name" value="RRM_dom"/>
</dbReference>
<accession>A0AAN9Z5A2</accession>
<evidence type="ECO:0000256" key="15">
    <source>
        <dbReference type="PROSITE-ProRule" id="PRU00176"/>
    </source>
</evidence>
<dbReference type="InterPro" id="IPR043519">
    <property type="entry name" value="NT_sf"/>
</dbReference>
<feature type="region of interest" description="Disordered" evidence="16">
    <location>
        <begin position="737"/>
        <end position="757"/>
    </location>
</feature>
<dbReference type="PROSITE" id="PS50102">
    <property type="entry name" value="RRM"/>
    <property type="match status" value="1"/>
</dbReference>
<evidence type="ECO:0000256" key="14">
    <source>
        <dbReference type="ARBA" id="ARBA00049105"/>
    </source>
</evidence>
<dbReference type="GO" id="GO:0003723">
    <property type="term" value="F:RNA binding"/>
    <property type="evidence" value="ECO:0007669"/>
    <property type="project" value="UniProtKB-UniRule"/>
</dbReference>
<evidence type="ECO:0000313" key="18">
    <source>
        <dbReference type="EMBL" id="KAK7863337.1"/>
    </source>
</evidence>